<evidence type="ECO:0000256" key="1">
    <source>
        <dbReference type="SAM" id="MobiDB-lite"/>
    </source>
</evidence>
<evidence type="ECO:0000313" key="4">
    <source>
        <dbReference type="Proteomes" id="UP000742024"/>
    </source>
</evidence>
<feature type="compositionally biased region" description="Basic and acidic residues" evidence="1">
    <location>
        <begin position="58"/>
        <end position="70"/>
    </location>
</feature>
<evidence type="ECO:0000313" key="3">
    <source>
        <dbReference type="EMBL" id="KAG5975806.1"/>
    </source>
</evidence>
<dbReference type="Proteomes" id="UP000784919">
    <property type="component" value="Unassembled WGS sequence"/>
</dbReference>
<dbReference type="EMBL" id="SRPS01000021">
    <property type="protein sequence ID" value="KAG5975806.1"/>
    <property type="molecule type" value="Genomic_DNA"/>
</dbReference>
<dbReference type="AlphaFoldDB" id="A0A9P7MZL9"/>
<reference evidence="3 4" key="1">
    <citation type="journal article" date="2020" name="bioRxiv">
        <title>Whole genome comparisons of ergot fungi reveals the divergence and evolution of species within the genus Claviceps are the result of varying mechanisms driving genome evolution and host range expansion.</title>
        <authorList>
            <person name="Wyka S.A."/>
            <person name="Mondo S.J."/>
            <person name="Liu M."/>
            <person name="Dettman J."/>
            <person name="Nalam V."/>
            <person name="Broders K.D."/>
        </authorList>
    </citation>
    <scope>NUCLEOTIDE SEQUENCE</scope>
    <source>
        <strain evidence="3">CCC 1102</strain>
        <strain evidence="2 4">LM583</strain>
    </source>
</reference>
<name>A0A9P7MZL9_9HYPO</name>
<keyword evidence="4" id="KW-1185">Reference proteome</keyword>
<organism evidence="3 5">
    <name type="scientific">Claviceps arundinis</name>
    <dbReference type="NCBI Taxonomy" id="1623583"/>
    <lineage>
        <taxon>Eukaryota</taxon>
        <taxon>Fungi</taxon>
        <taxon>Dikarya</taxon>
        <taxon>Ascomycota</taxon>
        <taxon>Pezizomycotina</taxon>
        <taxon>Sordariomycetes</taxon>
        <taxon>Hypocreomycetidae</taxon>
        <taxon>Hypocreales</taxon>
        <taxon>Clavicipitaceae</taxon>
        <taxon>Claviceps</taxon>
    </lineage>
</organism>
<sequence>MSSAVEAIDWLRLVIGRLPSQWVQVATLPSQPRLGPGTCNGCETYKAESACSSGSPRDMSRRDRENKQPL</sequence>
<gene>
    <name evidence="3" type="ORF">E4U56_003140</name>
    <name evidence="2" type="ORF">E4U57_001151</name>
</gene>
<accession>A0A9P7MZL9</accession>
<protein>
    <submittedName>
        <fullName evidence="3">Uncharacterized protein</fullName>
    </submittedName>
</protein>
<dbReference type="EMBL" id="SRPR01000014">
    <property type="protein sequence ID" value="KAG5967181.1"/>
    <property type="molecule type" value="Genomic_DNA"/>
</dbReference>
<dbReference type="Proteomes" id="UP000742024">
    <property type="component" value="Unassembled WGS sequence"/>
</dbReference>
<evidence type="ECO:0000313" key="2">
    <source>
        <dbReference type="EMBL" id="KAG5967181.1"/>
    </source>
</evidence>
<evidence type="ECO:0000313" key="5">
    <source>
        <dbReference type="Proteomes" id="UP000784919"/>
    </source>
</evidence>
<proteinExistence type="predicted"/>
<feature type="region of interest" description="Disordered" evidence="1">
    <location>
        <begin position="47"/>
        <end position="70"/>
    </location>
</feature>
<comment type="caution">
    <text evidence="3">The sequence shown here is derived from an EMBL/GenBank/DDBJ whole genome shotgun (WGS) entry which is preliminary data.</text>
</comment>